<dbReference type="Gene3D" id="1.20.120.330">
    <property type="entry name" value="Nucleotidyltransferases domain 2"/>
    <property type="match status" value="1"/>
</dbReference>
<evidence type="ECO:0000256" key="1">
    <source>
        <dbReference type="SAM" id="MobiDB-lite"/>
    </source>
</evidence>
<dbReference type="EMBL" id="JADJNC010000031">
    <property type="protein sequence ID" value="MBK7424499.1"/>
    <property type="molecule type" value="Genomic_DNA"/>
</dbReference>
<protein>
    <submittedName>
        <fullName evidence="2">Uncharacterized protein</fullName>
    </submittedName>
</protein>
<reference evidence="2" key="1">
    <citation type="submission" date="2020-10" db="EMBL/GenBank/DDBJ databases">
        <title>Connecting structure to function with the recovery of over 1000 high-quality activated sludge metagenome-assembled genomes encoding full-length rRNA genes using long-read sequencing.</title>
        <authorList>
            <person name="Singleton C.M."/>
            <person name="Petriglieri F."/>
            <person name="Kristensen J.M."/>
            <person name="Kirkegaard R.H."/>
            <person name="Michaelsen T.Y."/>
            <person name="Andersen M.H."/>
            <person name="Karst S.M."/>
            <person name="Dueholm M.S."/>
            <person name="Nielsen P.H."/>
            <person name="Albertsen M."/>
        </authorList>
    </citation>
    <scope>NUCLEOTIDE SEQUENCE</scope>
    <source>
        <strain evidence="2">EsbW_18-Q3-R4-48_MAXAC.044</strain>
    </source>
</reference>
<name>A0A9D7FHT2_9RHOO</name>
<organism evidence="2 3">
    <name type="scientific">Candidatus Propionivibrio dominans</name>
    <dbReference type="NCBI Taxonomy" id="2954373"/>
    <lineage>
        <taxon>Bacteria</taxon>
        <taxon>Pseudomonadati</taxon>
        <taxon>Pseudomonadota</taxon>
        <taxon>Betaproteobacteria</taxon>
        <taxon>Rhodocyclales</taxon>
        <taxon>Rhodocyclaceae</taxon>
        <taxon>Propionivibrio</taxon>
    </lineage>
</organism>
<sequence length="107" mass="12303">MRPNPAKHGVAANKSRSLRFLGFMEKLGILDTAERWKVIRELRNAVNHDYEENEQRLSEFFLALTQAAPELYTIDKWTRMPKSESPATAAYSFRQRTQASGERSLCA</sequence>
<comment type="caution">
    <text evidence="2">The sequence shown here is derived from an EMBL/GenBank/DDBJ whole genome shotgun (WGS) entry which is preliminary data.</text>
</comment>
<feature type="region of interest" description="Disordered" evidence="1">
    <location>
        <begin position="82"/>
        <end position="107"/>
    </location>
</feature>
<dbReference type="AlphaFoldDB" id="A0A9D7FHT2"/>
<accession>A0A9D7FHT2</accession>
<evidence type="ECO:0000313" key="2">
    <source>
        <dbReference type="EMBL" id="MBK7424499.1"/>
    </source>
</evidence>
<gene>
    <name evidence="2" type="ORF">IPJ48_16250</name>
</gene>
<dbReference type="Proteomes" id="UP000886602">
    <property type="component" value="Unassembled WGS sequence"/>
</dbReference>
<evidence type="ECO:0000313" key="3">
    <source>
        <dbReference type="Proteomes" id="UP000886602"/>
    </source>
</evidence>
<proteinExistence type="predicted"/>
<dbReference type="SUPFAM" id="SSF81593">
    <property type="entry name" value="Nucleotidyltransferase substrate binding subunit/domain"/>
    <property type="match status" value="1"/>
</dbReference>